<keyword evidence="1" id="KW-0677">Repeat</keyword>
<keyword evidence="2" id="KW-0040">ANK repeat</keyword>
<reference evidence="4 5" key="1">
    <citation type="submission" date="2024-04" db="EMBL/GenBank/DDBJ databases">
        <title>Tritrichomonas musculus Genome.</title>
        <authorList>
            <person name="Alves-Ferreira E."/>
            <person name="Grigg M."/>
            <person name="Lorenzi H."/>
            <person name="Galac M."/>
        </authorList>
    </citation>
    <scope>NUCLEOTIDE SEQUENCE [LARGE SCALE GENOMIC DNA]</scope>
    <source>
        <strain evidence="4 5">EAF2021</strain>
    </source>
</reference>
<dbReference type="SUPFAM" id="SSF48403">
    <property type="entry name" value="Ankyrin repeat"/>
    <property type="match status" value="1"/>
</dbReference>
<proteinExistence type="predicted"/>
<comment type="caution">
    <text evidence="4">The sequence shown here is derived from an EMBL/GenBank/DDBJ whole genome shotgun (WGS) entry which is preliminary data.</text>
</comment>
<dbReference type="InterPro" id="IPR036770">
    <property type="entry name" value="Ankyrin_rpt-contain_sf"/>
</dbReference>
<dbReference type="EMBL" id="JAPFFF010000004">
    <property type="protein sequence ID" value="KAK8890841.1"/>
    <property type="molecule type" value="Genomic_DNA"/>
</dbReference>
<accession>A0ABR2KJ95</accession>
<keyword evidence="5" id="KW-1185">Reference proteome</keyword>
<keyword evidence="3" id="KW-0175">Coiled coil</keyword>
<evidence type="ECO:0000256" key="2">
    <source>
        <dbReference type="ARBA" id="ARBA00023043"/>
    </source>
</evidence>
<dbReference type="PANTHER" id="PTHR24198">
    <property type="entry name" value="ANKYRIN REPEAT AND PROTEIN KINASE DOMAIN-CONTAINING PROTEIN"/>
    <property type="match status" value="1"/>
</dbReference>
<feature type="coiled-coil region" evidence="3">
    <location>
        <begin position="367"/>
        <end position="394"/>
    </location>
</feature>
<organism evidence="4 5">
    <name type="scientific">Tritrichomonas musculus</name>
    <dbReference type="NCBI Taxonomy" id="1915356"/>
    <lineage>
        <taxon>Eukaryota</taxon>
        <taxon>Metamonada</taxon>
        <taxon>Parabasalia</taxon>
        <taxon>Tritrichomonadida</taxon>
        <taxon>Tritrichomonadidae</taxon>
        <taxon>Tritrichomonas</taxon>
    </lineage>
</organism>
<evidence type="ECO:0000256" key="1">
    <source>
        <dbReference type="ARBA" id="ARBA00022737"/>
    </source>
</evidence>
<name>A0ABR2KJ95_9EUKA</name>
<sequence length="538" mass="62672">MHQQTFQTDIKSIRLVVKENNIDKCHCIEDGNYESLRFLLEKGCNKKVLIHSSIVFNRKRCLEILLEYHADPNEFDAEGSTPLFLCLKHNLLEFAIILIHKGADPSILVNNILIIKFSHQSLLYYAAIWKNTDFVDFLLSNKTIINDANREIVSPVSIFKPSIPPIFGSLKEDNYEMTCLFLLHGIDPNSLIPYDQFFSFISQYGQNINPNSESNFDSKKSKKSHSHGKRFVRPLDVALAMKKGRTVSTLIACGADVNVIDMENLKPSIKNQLQAYRDDSSRSDIYNLPERIRHLRKDIESYYIETEGQLDNMRNIDNFRAIEVSPLINRIRKHYSRSSQVLTSIQEIIQIISHKRNNLIKSQLELLAEDDKILRNAKKKFDNMQNEFKQQDKNKMPSQDIDQYDVSMSSLYATESDSSNDTQTNHRAELLYYNNRYSDFKDLMNTFYNDFNEFHSNSLFVVNKLIDIMNDYLITIQGISNDFLQRLGFSNDINEQIKEGNQKKVQIIQTTSNQLKEQKNIFIQLYIKIKNCILYNLY</sequence>
<evidence type="ECO:0000313" key="4">
    <source>
        <dbReference type="EMBL" id="KAK8890841.1"/>
    </source>
</evidence>
<dbReference type="InterPro" id="IPR002110">
    <property type="entry name" value="Ankyrin_rpt"/>
</dbReference>
<dbReference type="PANTHER" id="PTHR24198:SF173">
    <property type="entry name" value="ANKYRIN REPEAT AND SOCS BOX PROTEIN 10-RELATED"/>
    <property type="match status" value="1"/>
</dbReference>
<dbReference type="Proteomes" id="UP001470230">
    <property type="component" value="Unassembled WGS sequence"/>
</dbReference>
<dbReference type="SMART" id="SM00248">
    <property type="entry name" value="ANK"/>
    <property type="match status" value="5"/>
</dbReference>
<dbReference type="Gene3D" id="1.25.40.20">
    <property type="entry name" value="Ankyrin repeat-containing domain"/>
    <property type="match status" value="1"/>
</dbReference>
<dbReference type="Pfam" id="PF12796">
    <property type="entry name" value="Ank_2"/>
    <property type="match status" value="1"/>
</dbReference>
<evidence type="ECO:0008006" key="6">
    <source>
        <dbReference type="Google" id="ProtNLM"/>
    </source>
</evidence>
<protein>
    <recommendedName>
        <fullName evidence="6">Ankyrin repeat protein</fullName>
    </recommendedName>
</protein>
<gene>
    <name evidence="4" type="ORF">M9Y10_028040</name>
</gene>
<evidence type="ECO:0000313" key="5">
    <source>
        <dbReference type="Proteomes" id="UP001470230"/>
    </source>
</evidence>
<evidence type="ECO:0000256" key="3">
    <source>
        <dbReference type="SAM" id="Coils"/>
    </source>
</evidence>